<accession>A0ABU6DNT7</accession>
<name>A0ABU6DNT7_9GAMM</name>
<evidence type="ECO:0000313" key="5">
    <source>
        <dbReference type="EMBL" id="MEB5475528.1"/>
    </source>
</evidence>
<keyword evidence="6" id="KW-1185">Reference proteome</keyword>
<proteinExistence type="predicted"/>
<dbReference type="Proteomes" id="UP001339883">
    <property type="component" value="Unassembled WGS sequence"/>
</dbReference>
<protein>
    <submittedName>
        <fullName evidence="5">Phage major capsid protein</fullName>
    </submittedName>
</protein>
<dbReference type="SUPFAM" id="SSF56563">
    <property type="entry name" value="Major capsid protein gp5"/>
    <property type="match status" value="1"/>
</dbReference>
<feature type="region of interest" description="Disordered" evidence="3">
    <location>
        <begin position="68"/>
        <end position="98"/>
    </location>
</feature>
<evidence type="ECO:0000313" key="6">
    <source>
        <dbReference type="Proteomes" id="UP001339883"/>
    </source>
</evidence>
<dbReference type="Gene3D" id="3.30.2400.10">
    <property type="entry name" value="Major capsid protein gp5"/>
    <property type="match status" value="1"/>
</dbReference>
<keyword evidence="2" id="KW-0175">Coiled coil</keyword>
<dbReference type="EMBL" id="VTDN01000001">
    <property type="protein sequence ID" value="MEB5475528.1"/>
    <property type="molecule type" value="Genomic_DNA"/>
</dbReference>
<evidence type="ECO:0000256" key="2">
    <source>
        <dbReference type="SAM" id="Coils"/>
    </source>
</evidence>
<dbReference type="InterPro" id="IPR024455">
    <property type="entry name" value="Phage_capsid"/>
</dbReference>
<feature type="compositionally biased region" description="Polar residues" evidence="3">
    <location>
        <begin position="73"/>
        <end position="88"/>
    </location>
</feature>
<gene>
    <name evidence="5" type="ORF">I2F25_00425</name>
</gene>
<dbReference type="Pfam" id="PF05065">
    <property type="entry name" value="Phage_capsid"/>
    <property type="match status" value="1"/>
</dbReference>
<comment type="caution">
    <text evidence="5">The sequence shown here is derived from an EMBL/GenBank/DDBJ whole genome shotgun (WGS) entry which is preliminary data.</text>
</comment>
<comment type="subcellular location">
    <subcellularLocation>
        <location evidence="1">Virion</location>
    </subcellularLocation>
</comment>
<evidence type="ECO:0000256" key="1">
    <source>
        <dbReference type="ARBA" id="ARBA00004328"/>
    </source>
</evidence>
<evidence type="ECO:0000259" key="4">
    <source>
        <dbReference type="Pfam" id="PF05065"/>
    </source>
</evidence>
<feature type="coiled-coil region" evidence="2">
    <location>
        <begin position="1"/>
        <end position="68"/>
    </location>
</feature>
<dbReference type="NCBIfam" id="TIGR01554">
    <property type="entry name" value="major_cap_HK97"/>
    <property type="match status" value="1"/>
</dbReference>
<dbReference type="RefSeq" id="WP_325774183.1">
    <property type="nucleotide sequence ID" value="NZ_VTDN01000001.1"/>
</dbReference>
<dbReference type="InterPro" id="IPR054612">
    <property type="entry name" value="Phage_capsid-like_C"/>
</dbReference>
<dbReference type="Gene3D" id="3.30.2320.10">
    <property type="entry name" value="hypothetical protein PF0899 domain"/>
    <property type="match status" value="1"/>
</dbReference>
<sequence length="441" mass="47744">MKKYLAELLKALAEKNQAMQTALTKSAGAGTTPDEETEKEIEQLEAEISAIEKNVARVKKQVAEIEKAEKSATPVQGQDPEQATQSADPSAHQPAQVKSNLPKGIGFALAVKANALAHKERLNTVEVLKSWNAPQEVINFAKVKANIGTTTGADFASALVDQQNLTNEFVELLRPATIIGQLSGFRNVPFNVKIPTQTGSTSVQWVGESKAKPTTDMKFSNITLSKSKLAGIVLLSDELLRFSNPAADALVRDDLVKTISQFIDSQFLDPNKKEADESPASILNGVDAIKSTGVTAEAYKNDLLSCIQKYTESNQGSDGTYWLMSETRAATMSMLRDALGNTYFLGMSFGSGQKTLLGLPVVTSQTVGEKIALIKPSEILLADDGGVDFAISNEATITNGDQQINLFQNNLNAIRAERYIRWKPVRQAVAWIDYTTASTTN</sequence>
<reference evidence="5 6" key="1">
    <citation type="submission" date="2019-08" db="EMBL/GenBank/DDBJ databases">
        <title>Five species of Acinetobacter isolated from floral nectar and animal pollinators.</title>
        <authorList>
            <person name="Hendry T.A."/>
        </authorList>
    </citation>
    <scope>NUCLEOTIDE SEQUENCE [LARGE SCALE GENOMIC DNA]</scope>
    <source>
        <strain evidence="5 6">MD18.27</strain>
    </source>
</reference>
<evidence type="ECO:0000256" key="3">
    <source>
        <dbReference type="SAM" id="MobiDB-lite"/>
    </source>
</evidence>
<feature type="domain" description="Phage capsid-like C-terminal" evidence="4">
    <location>
        <begin position="163"/>
        <end position="426"/>
    </location>
</feature>
<organism evidence="5 6">
    <name type="scientific">Acinetobacter pollinis</name>
    <dbReference type="NCBI Taxonomy" id="2605270"/>
    <lineage>
        <taxon>Bacteria</taxon>
        <taxon>Pseudomonadati</taxon>
        <taxon>Pseudomonadota</taxon>
        <taxon>Gammaproteobacteria</taxon>
        <taxon>Moraxellales</taxon>
        <taxon>Moraxellaceae</taxon>
        <taxon>Acinetobacter</taxon>
    </lineage>
</organism>